<organism evidence="2 3">
    <name type="scientific">Helicobacter hepaticus (strain ATCC 51449 / 3B1)</name>
    <dbReference type="NCBI Taxonomy" id="235279"/>
    <lineage>
        <taxon>Bacteria</taxon>
        <taxon>Pseudomonadati</taxon>
        <taxon>Campylobacterota</taxon>
        <taxon>Epsilonproteobacteria</taxon>
        <taxon>Campylobacterales</taxon>
        <taxon>Helicobacteraceae</taxon>
        <taxon>Helicobacter</taxon>
    </lineage>
</organism>
<dbReference type="EMBL" id="AE017125">
    <property type="protein sequence ID" value="AAP78089.1"/>
    <property type="molecule type" value="Genomic_DNA"/>
</dbReference>
<dbReference type="OrthoDB" id="5326478at2"/>
<keyword evidence="1" id="KW-0175">Coiled coil</keyword>
<dbReference type="RefSeq" id="WP_011116332.1">
    <property type="nucleotide sequence ID" value="NC_004917.1"/>
</dbReference>
<sequence length="117" mass="14061">MSKHKVVLTAQDRKELTPLLHITKAERELMPQEILDKLEILAKEKEQEENEFQDLEQIIEESLHIVESLAPNADITHKALKKRHIKDYLWWQTNYRIFLAQRKAQRARRKCYKNKSN</sequence>
<dbReference type="Proteomes" id="UP000002495">
    <property type="component" value="Chromosome"/>
</dbReference>
<reference evidence="2 3" key="1">
    <citation type="journal article" date="2003" name="Proc. Natl. Acad. Sci. U.S.A.">
        <title>The complete genome sequence of the carcinogenic bacterium Helicobacter hepaticus.</title>
        <authorList>
            <person name="Suerbaum S."/>
            <person name="Josenhans C."/>
            <person name="Sterzenbach T."/>
            <person name="Drescher B."/>
            <person name="Brandt P."/>
            <person name="Bell M."/>
            <person name="Droege M."/>
            <person name="Fartmann B."/>
            <person name="Fischer H.-P."/>
            <person name="Ge Z."/>
            <person name="Hoerster A."/>
            <person name="Holland R."/>
            <person name="Klein K."/>
            <person name="Koenig J."/>
            <person name="Macko L."/>
            <person name="Mendz G.L."/>
            <person name="Nyakatura G."/>
            <person name="Schauer D.B."/>
            <person name="Shen Z."/>
            <person name="Weber J."/>
            <person name="Frosch M."/>
            <person name="Fox J.G."/>
        </authorList>
    </citation>
    <scope>NUCLEOTIDE SEQUENCE [LARGE SCALE GENOMIC DNA]</scope>
    <source>
        <strain evidence="3">ATCC 51449 / 3B1</strain>
    </source>
</reference>
<evidence type="ECO:0000313" key="2">
    <source>
        <dbReference type="EMBL" id="AAP78089.1"/>
    </source>
</evidence>
<proteinExistence type="predicted"/>
<dbReference type="HOGENOM" id="CLU_2093447_0_0_7"/>
<dbReference type="AlphaFoldDB" id="Q7VG32"/>
<feature type="coiled-coil region" evidence="1">
    <location>
        <begin position="35"/>
        <end position="65"/>
    </location>
</feature>
<accession>Q7VG32</accession>
<gene>
    <name evidence="2" type="ordered locus">HH_1492</name>
</gene>
<evidence type="ECO:0000313" key="3">
    <source>
        <dbReference type="Proteomes" id="UP000002495"/>
    </source>
</evidence>
<evidence type="ECO:0000256" key="1">
    <source>
        <dbReference type="SAM" id="Coils"/>
    </source>
</evidence>
<keyword evidence="3" id="KW-1185">Reference proteome</keyword>
<protein>
    <submittedName>
        <fullName evidence="2">Uncharacterized protein</fullName>
    </submittedName>
</protein>
<name>Q7VG32_HELHP</name>
<dbReference type="KEGG" id="hhe:HH_1492"/>